<dbReference type="RefSeq" id="WP_380567475.1">
    <property type="nucleotide sequence ID" value="NZ_JBEUKS010000012.1"/>
</dbReference>
<dbReference type="Pfam" id="PF03992">
    <property type="entry name" value="ABM"/>
    <property type="match status" value="1"/>
</dbReference>
<evidence type="ECO:0000259" key="1">
    <source>
        <dbReference type="PROSITE" id="PS51725"/>
    </source>
</evidence>
<sequence length="100" mass="10990">MEFTSLSLRTAPGRRDELVDYYGSVGILEASGALAAQVLIPADEPDTVVVTALWPDADAYTAWQNSPRRQEYALAMEQFFDSADGISTRSFRVAQHHAAQ</sequence>
<proteinExistence type="predicted"/>
<feature type="domain" description="ABM" evidence="1">
    <location>
        <begin position="2"/>
        <end position="91"/>
    </location>
</feature>
<keyword evidence="3" id="KW-1185">Reference proteome</keyword>
<dbReference type="SUPFAM" id="SSF54909">
    <property type="entry name" value="Dimeric alpha+beta barrel"/>
    <property type="match status" value="1"/>
</dbReference>
<evidence type="ECO:0000313" key="3">
    <source>
        <dbReference type="Proteomes" id="UP001592581"/>
    </source>
</evidence>
<name>A0ABV6XVX0_9ACTN</name>
<keyword evidence="2" id="KW-0503">Monooxygenase</keyword>
<accession>A0ABV6XVX0</accession>
<dbReference type="Proteomes" id="UP001592581">
    <property type="component" value="Unassembled WGS sequence"/>
</dbReference>
<comment type="caution">
    <text evidence="2">The sequence shown here is derived from an EMBL/GenBank/DDBJ whole genome shotgun (WGS) entry which is preliminary data.</text>
</comment>
<organism evidence="2 3">
    <name type="scientific">Streptacidiphilus jeojiensis</name>
    <dbReference type="NCBI Taxonomy" id="3229225"/>
    <lineage>
        <taxon>Bacteria</taxon>
        <taxon>Bacillati</taxon>
        <taxon>Actinomycetota</taxon>
        <taxon>Actinomycetes</taxon>
        <taxon>Kitasatosporales</taxon>
        <taxon>Streptomycetaceae</taxon>
        <taxon>Streptacidiphilus</taxon>
    </lineage>
</organism>
<dbReference type="InterPro" id="IPR007138">
    <property type="entry name" value="ABM_dom"/>
</dbReference>
<protein>
    <submittedName>
        <fullName evidence="2">Antibiotic biosynthesis monooxygenase family protein</fullName>
    </submittedName>
</protein>
<reference evidence="2 3" key="1">
    <citation type="submission" date="2024-06" db="EMBL/GenBank/DDBJ databases">
        <authorList>
            <person name="Lee S.D."/>
        </authorList>
    </citation>
    <scope>NUCLEOTIDE SEQUENCE [LARGE SCALE GENOMIC DNA]</scope>
    <source>
        <strain evidence="2 3">N1-10</strain>
    </source>
</reference>
<dbReference type="GO" id="GO:0004497">
    <property type="term" value="F:monooxygenase activity"/>
    <property type="evidence" value="ECO:0007669"/>
    <property type="project" value="UniProtKB-KW"/>
</dbReference>
<keyword evidence="2" id="KW-0560">Oxidoreductase</keyword>
<dbReference type="EMBL" id="JBEUKS010000012">
    <property type="protein sequence ID" value="MFC1442421.1"/>
    <property type="molecule type" value="Genomic_DNA"/>
</dbReference>
<dbReference type="PROSITE" id="PS51725">
    <property type="entry name" value="ABM"/>
    <property type="match status" value="1"/>
</dbReference>
<gene>
    <name evidence="2" type="ORF">ABUW04_29630</name>
</gene>
<evidence type="ECO:0000313" key="2">
    <source>
        <dbReference type="EMBL" id="MFC1442421.1"/>
    </source>
</evidence>
<dbReference type="Gene3D" id="3.30.70.100">
    <property type="match status" value="1"/>
</dbReference>
<dbReference type="InterPro" id="IPR011008">
    <property type="entry name" value="Dimeric_a/b-barrel"/>
</dbReference>